<comment type="subcellular location">
    <subcellularLocation>
        <location evidence="1">Mitochondrion</location>
    </subcellularLocation>
</comment>
<dbReference type="EMBL" id="KL197714">
    <property type="protein sequence ID" value="KDQ60339.1"/>
    <property type="molecule type" value="Genomic_DNA"/>
</dbReference>
<keyword evidence="2" id="KW-0496">Mitochondrion</keyword>
<evidence type="ECO:0000256" key="2">
    <source>
        <dbReference type="ARBA" id="ARBA00023128"/>
    </source>
</evidence>
<evidence type="ECO:0000256" key="1">
    <source>
        <dbReference type="ARBA" id="ARBA00004173"/>
    </source>
</evidence>
<evidence type="ECO:0008006" key="5">
    <source>
        <dbReference type="Google" id="ProtNLM"/>
    </source>
</evidence>
<proteinExistence type="predicted"/>
<sequence>MRVTPAQMNAVQLSTVHRGTAFEERSRRVLQTHLSMSLRRVGGKSDGGIDLLGWWWLPHTSTSLSPCVPNGEEPPRRRIRVLGQCKAEKKKFSPNFVREMEGVLYRYLTQGAVHPAEDPTPQAESLSHPPASPYPLVALLISQSPFTSSTLLRALSSPVPFFLLHLPVVEPGPLPQDPAQSDIGMAVWNPALSGERGLLQGQIEIRWERSPSGMGRPGLWFQGRRLNSWTPAEGTVGATLQDDPLPIPDPAI</sequence>
<dbReference type="AlphaFoldDB" id="A0A067Q027"/>
<protein>
    <recommendedName>
        <fullName evidence="5">Restriction endonuclease type IV Mrr domain-containing protein</fullName>
    </recommendedName>
</protein>
<evidence type="ECO:0000313" key="4">
    <source>
        <dbReference type="Proteomes" id="UP000027265"/>
    </source>
</evidence>
<dbReference type="PANTHER" id="PTHR28133:SF1">
    <property type="entry name" value="REQUIRED FOR RESPIRATORY GROWTH PROTEIN 7, MITOCHONDRIAL"/>
    <property type="match status" value="1"/>
</dbReference>
<keyword evidence="4" id="KW-1185">Reference proteome</keyword>
<reference evidence="4" key="1">
    <citation type="journal article" date="2014" name="Proc. Natl. Acad. Sci. U.S.A.">
        <title>Extensive sampling of basidiomycete genomes demonstrates inadequacy of the white-rot/brown-rot paradigm for wood decay fungi.</title>
        <authorList>
            <person name="Riley R."/>
            <person name="Salamov A.A."/>
            <person name="Brown D.W."/>
            <person name="Nagy L.G."/>
            <person name="Floudas D."/>
            <person name="Held B.W."/>
            <person name="Levasseur A."/>
            <person name="Lombard V."/>
            <person name="Morin E."/>
            <person name="Otillar R."/>
            <person name="Lindquist E.A."/>
            <person name="Sun H."/>
            <person name="LaButti K.M."/>
            <person name="Schmutz J."/>
            <person name="Jabbour D."/>
            <person name="Luo H."/>
            <person name="Baker S.E."/>
            <person name="Pisabarro A.G."/>
            <person name="Walton J.D."/>
            <person name="Blanchette R.A."/>
            <person name="Henrissat B."/>
            <person name="Martin F."/>
            <person name="Cullen D."/>
            <person name="Hibbett D.S."/>
            <person name="Grigoriev I.V."/>
        </authorList>
    </citation>
    <scope>NUCLEOTIDE SEQUENCE [LARGE SCALE GENOMIC DNA]</scope>
    <source>
        <strain evidence="4">MUCL 33604</strain>
    </source>
</reference>
<name>A0A067Q027_9AGAM</name>
<dbReference type="OrthoDB" id="20734at2759"/>
<dbReference type="GO" id="GO:0005739">
    <property type="term" value="C:mitochondrion"/>
    <property type="evidence" value="ECO:0007669"/>
    <property type="project" value="UniProtKB-SubCell"/>
</dbReference>
<dbReference type="InterPro" id="IPR018828">
    <property type="entry name" value="RRG7"/>
</dbReference>
<dbReference type="Pfam" id="PF10356">
    <property type="entry name" value="RRG7"/>
    <property type="match status" value="1"/>
</dbReference>
<dbReference type="Proteomes" id="UP000027265">
    <property type="component" value="Unassembled WGS sequence"/>
</dbReference>
<evidence type="ECO:0000313" key="3">
    <source>
        <dbReference type="EMBL" id="KDQ60339.1"/>
    </source>
</evidence>
<organism evidence="3 4">
    <name type="scientific">Jaapia argillacea MUCL 33604</name>
    <dbReference type="NCBI Taxonomy" id="933084"/>
    <lineage>
        <taxon>Eukaryota</taxon>
        <taxon>Fungi</taxon>
        <taxon>Dikarya</taxon>
        <taxon>Basidiomycota</taxon>
        <taxon>Agaricomycotina</taxon>
        <taxon>Agaricomycetes</taxon>
        <taxon>Agaricomycetidae</taxon>
        <taxon>Jaapiales</taxon>
        <taxon>Jaapiaceae</taxon>
        <taxon>Jaapia</taxon>
    </lineage>
</organism>
<gene>
    <name evidence="3" type="ORF">JAAARDRAFT_603457</name>
</gene>
<dbReference type="PANTHER" id="PTHR28133">
    <property type="entry name" value="REQUIRED FOR RESPIRATORY GROWTH PROTEIN 7, MITOCHONDRIAL"/>
    <property type="match status" value="1"/>
</dbReference>
<dbReference type="InParanoid" id="A0A067Q027"/>
<dbReference type="HOGENOM" id="CLU_074378_1_0_1"/>
<accession>A0A067Q027</accession>